<dbReference type="VEuPathDB" id="FungiDB:EMCG_02616"/>
<accession>A0A0G2J8Y1</accession>
<reference evidence="2" key="1">
    <citation type="journal article" date="2015" name="PLoS Genet.">
        <title>The dynamic genome and transcriptome of the human fungal pathogen Blastomyces and close relative Emmonsia.</title>
        <authorList>
            <person name="Munoz J.F."/>
            <person name="Gauthier G.M."/>
            <person name="Desjardins C.A."/>
            <person name="Gallo J.E."/>
            <person name="Holder J."/>
            <person name="Sullivan T.D."/>
            <person name="Marty A.J."/>
            <person name="Carmen J.C."/>
            <person name="Chen Z."/>
            <person name="Ding L."/>
            <person name="Gujja S."/>
            <person name="Magrini V."/>
            <person name="Misas E."/>
            <person name="Mitreva M."/>
            <person name="Priest M."/>
            <person name="Saif S."/>
            <person name="Whiston E.A."/>
            <person name="Young S."/>
            <person name="Zeng Q."/>
            <person name="Goldman W.E."/>
            <person name="Mardis E.R."/>
            <person name="Taylor J.W."/>
            <person name="McEwen J.G."/>
            <person name="Clay O.K."/>
            <person name="Klein B.S."/>
            <person name="Cuomo C.A."/>
        </authorList>
    </citation>
    <scope>NUCLEOTIDE SEQUENCE [LARGE SCALE GENOMIC DNA]</scope>
    <source>
        <strain evidence="2">UAMH 3008</strain>
    </source>
</reference>
<proteinExistence type="predicted"/>
<dbReference type="EMBL" id="LCZI01001011">
    <property type="protein sequence ID" value="KKZ63021.1"/>
    <property type="molecule type" value="Genomic_DNA"/>
</dbReference>
<dbReference type="AlphaFoldDB" id="A0A0G2J8Y1"/>
<dbReference type="Proteomes" id="UP000034164">
    <property type="component" value="Unassembled WGS sequence"/>
</dbReference>
<protein>
    <submittedName>
        <fullName evidence="1">Uncharacterized protein</fullName>
    </submittedName>
</protein>
<organism evidence="1 2">
    <name type="scientific">[Emmonsia] crescens</name>
    <dbReference type="NCBI Taxonomy" id="73230"/>
    <lineage>
        <taxon>Eukaryota</taxon>
        <taxon>Fungi</taxon>
        <taxon>Dikarya</taxon>
        <taxon>Ascomycota</taxon>
        <taxon>Pezizomycotina</taxon>
        <taxon>Eurotiomycetes</taxon>
        <taxon>Eurotiomycetidae</taxon>
        <taxon>Onygenales</taxon>
        <taxon>Ajellomycetaceae</taxon>
        <taxon>Emergomyces</taxon>
    </lineage>
</organism>
<name>A0A0G2J8Y1_9EURO</name>
<gene>
    <name evidence="1" type="ORF">EMCG_02616</name>
</gene>
<comment type="caution">
    <text evidence="1">The sequence shown here is derived from an EMBL/GenBank/DDBJ whole genome shotgun (WGS) entry which is preliminary data.</text>
</comment>
<evidence type="ECO:0000313" key="1">
    <source>
        <dbReference type="EMBL" id="KKZ63021.1"/>
    </source>
</evidence>
<sequence length="68" mass="7751">MERSTTAKRIVTSKWPKASSAWVQYDDGCKPDRGQGNQIPAMGWPWKRLPVLLDSRLIDKFPHILGSK</sequence>
<evidence type="ECO:0000313" key="2">
    <source>
        <dbReference type="Proteomes" id="UP000034164"/>
    </source>
</evidence>